<feature type="region of interest" description="Disordered" evidence="1">
    <location>
        <begin position="72"/>
        <end position="91"/>
    </location>
</feature>
<accession>A0A0D2NIY6</accession>
<name>A0A0D2NIY6_HYPSF</name>
<sequence>MPRLAFRAESANPAPRAHPRAPRRAGGAEPVCAPVRALATLGVCVGTAAACARLPRYWEGLGAPRVSPNVGRAARPLTPRGTCARRASPACPRGGPWRHGANALLRRAQRRALCPYSPMGVWRIWGSSRTWRGPT</sequence>
<proteinExistence type="predicted"/>
<evidence type="ECO:0000313" key="2">
    <source>
        <dbReference type="EMBL" id="KJA16546.1"/>
    </source>
</evidence>
<evidence type="ECO:0000256" key="1">
    <source>
        <dbReference type="SAM" id="MobiDB-lite"/>
    </source>
</evidence>
<reference evidence="3" key="1">
    <citation type="submission" date="2014-04" db="EMBL/GenBank/DDBJ databases">
        <title>Evolutionary Origins and Diversification of the Mycorrhizal Mutualists.</title>
        <authorList>
            <consortium name="DOE Joint Genome Institute"/>
            <consortium name="Mycorrhizal Genomics Consortium"/>
            <person name="Kohler A."/>
            <person name="Kuo A."/>
            <person name="Nagy L.G."/>
            <person name="Floudas D."/>
            <person name="Copeland A."/>
            <person name="Barry K.W."/>
            <person name="Cichocki N."/>
            <person name="Veneault-Fourrey C."/>
            <person name="LaButti K."/>
            <person name="Lindquist E.A."/>
            <person name="Lipzen A."/>
            <person name="Lundell T."/>
            <person name="Morin E."/>
            <person name="Murat C."/>
            <person name="Riley R."/>
            <person name="Ohm R."/>
            <person name="Sun H."/>
            <person name="Tunlid A."/>
            <person name="Henrissat B."/>
            <person name="Grigoriev I.V."/>
            <person name="Hibbett D.S."/>
            <person name="Martin F."/>
        </authorList>
    </citation>
    <scope>NUCLEOTIDE SEQUENCE [LARGE SCALE GENOMIC DNA]</scope>
    <source>
        <strain evidence="3">FD-334 SS-4</strain>
    </source>
</reference>
<dbReference type="EMBL" id="KN817619">
    <property type="protein sequence ID" value="KJA16546.1"/>
    <property type="molecule type" value="Genomic_DNA"/>
</dbReference>
<protein>
    <submittedName>
        <fullName evidence="2">Uncharacterized protein</fullName>
    </submittedName>
</protein>
<evidence type="ECO:0000313" key="3">
    <source>
        <dbReference type="Proteomes" id="UP000054270"/>
    </source>
</evidence>
<organism evidence="2 3">
    <name type="scientific">Hypholoma sublateritium (strain FD-334 SS-4)</name>
    <dbReference type="NCBI Taxonomy" id="945553"/>
    <lineage>
        <taxon>Eukaryota</taxon>
        <taxon>Fungi</taxon>
        <taxon>Dikarya</taxon>
        <taxon>Basidiomycota</taxon>
        <taxon>Agaricomycotina</taxon>
        <taxon>Agaricomycetes</taxon>
        <taxon>Agaricomycetidae</taxon>
        <taxon>Agaricales</taxon>
        <taxon>Agaricineae</taxon>
        <taxon>Strophariaceae</taxon>
        <taxon>Hypholoma</taxon>
    </lineage>
</organism>
<keyword evidence="3" id="KW-1185">Reference proteome</keyword>
<feature type="region of interest" description="Disordered" evidence="1">
    <location>
        <begin position="1"/>
        <end position="28"/>
    </location>
</feature>
<dbReference type="Proteomes" id="UP000054270">
    <property type="component" value="Unassembled WGS sequence"/>
</dbReference>
<gene>
    <name evidence="2" type="ORF">HYPSUDRAFT_288829</name>
</gene>
<dbReference type="AlphaFoldDB" id="A0A0D2NIY6"/>